<dbReference type="AlphaFoldDB" id="A0A1X0B146"/>
<proteinExistence type="inferred from homology"/>
<dbReference type="Pfam" id="PF05694">
    <property type="entry name" value="SBP56"/>
    <property type="match status" value="1"/>
</dbReference>
<dbReference type="Gene3D" id="2.130.10.10">
    <property type="entry name" value="YVTN repeat-like/Quinoprotein amine dehydrogenase"/>
    <property type="match status" value="1"/>
</dbReference>
<dbReference type="InterPro" id="IPR008826">
    <property type="entry name" value="Se-bd"/>
</dbReference>
<dbReference type="PANTHER" id="PTHR23300:SF0">
    <property type="entry name" value="METHANETHIOL OXIDASE"/>
    <property type="match status" value="1"/>
</dbReference>
<comment type="pathway">
    <text evidence="1">Organosulfur degradation.</text>
</comment>
<dbReference type="STRING" id="1927124.BST13_12980"/>
<gene>
    <name evidence="6" type="ORF">BST13_12980</name>
</gene>
<sequence length="477" mass="51818">MATTDPTFYRSPGVAVAAAPEQLAYVVAFDPAGQAKDALAVVDCDPQSSTYGGVVGWAELPTAGNELHHFGWNACSSALCHDGHGDHHAGDHEASLERRYLLVPGIRSSTTYVLDTKPDPRRPVVTRTIEASELAAKAGYSRPHTVHCGPGGIFMSALGGANGDDGPGGIALIDHDTFEVIGQWELDRGSQSLAYDVWWHLQYDTLVTSEWGPISIIENGLNPEDLLGRKFGHHVNFWSMSERKLTQRVDLGDEHQMVLELRPAHDPSKAFGFVGVVISVEDLSASVWLWHQDGDRWSVDKVITIPAEPADPDDLPPALKPFGAAPPLVSDIDLSVDDHWLYVSCFGTGELKQYDVSDPFHPRETASVRLGGVVRHEPHPAAPDLRLSGGPQMVEISRDGRRVYVTNSLYGAWDGIFYPEGVGAWMAKLDADVSTGGLVADTAFFPHGDEFRGHRIHQTRLQGGDASSDSYCFTDSP</sequence>
<dbReference type="Proteomes" id="UP000192448">
    <property type="component" value="Unassembled WGS sequence"/>
</dbReference>
<evidence type="ECO:0000256" key="1">
    <source>
        <dbReference type="ARBA" id="ARBA00005177"/>
    </source>
</evidence>
<accession>A0A1X0B146</accession>
<dbReference type="RefSeq" id="WP_083164411.1">
    <property type="nucleotide sequence ID" value="NZ_MVHF01000010.1"/>
</dbReference>
<evidence type="ECO:0000313" key="7">
    <source>
        <dbReference type="Proteomes" id="UP000192448"/>
    </source>
</evidence>
<evidence type="ECO:0000256" key="2">
    <source>
        <dbReference type="ARBA" id="ARBA00005606"/>
    </source>
</evidence>
<evidence type="ECO:0000256" key="3">
    <source>
        <dbReference type="ARBA" id="ARBA00012510"/>
    </source>
</evidence>
<dbReference type="EC" id="1.8.3.4" evidence="3"/>
<comment type="caution">
    <text evidence="6">The sequence shown here is derived from an EMBL/GenBank/DDBJ whole genome shotgun (WGS) entry which is preliminary data.</text>
</comment>
<dbReference type="GO" id="GO:0008430">
    <property type="term" value="F:selenium binding"/>
    <property type="evidence" value="ECO:0007669"/>
    <property type="project" value="InterPro"/>
</dbReference>
<comment type="catalytic activity">
    <reaction evidence="5">
        <text>methanethiol + O2 + H2O = hydrogen sulfide + formaldehyde + H2O2 + H(+)</text>
        <dbReference type="Rhea" id="RHEA:11812"/>
        <dbReference type="ChEBI" id="CHEBI:15377"/>
        <dbReference type="ChEBI" id="CHEBI:15378"/>
        <dbReference type="ChEBI" id="CHEBI:15379"/>
        <dbReference type="ChEBI" id="CHEBI:16007"/>
        <dbReference type="ChEBI" id="CHEBI:16240"/>
        <dbReference type="ChEBI" id="CHEBI:16842"/>
        <dbReference type="ChEBI" id="CHEBI:29919"/>
        <dbReference type="EC" id="1.8.3.4"/>
    </reaction>
</comment>
<evidence type="ECO:0000256" key="5">
    <source>
        <dbReference type="ARBA" id="ARBA00047539"/>
    </source>
</evidence>
<dbReference type="PANTHER" id="PTHR23300">
    <property type="entry name" value="METHANETHIOL OXIDASE"/>
    <property type="match status" value="1"/>
</dbReference>
<comment type="similarity">
    <text evidence="2">Belongs to the selenium-binding protein family.</text>
</comment>
<reference evidence="6 7" key="1">
    <citation type="submission" date="2017-02" db="EMBL/GenBank/DDBJ databases">
        <title>The new phylogeny of genus Mycobacterium.</title>
        <authorList>
            <person name="Tortoli E."/>
            <person name="Trovato A."/>
            <person name="Cirillo D.M."/>
        </authorList>
    </citation>
    <scope>NUCLEOTIDE SEQUENCE [LARGE SCALE GENOMIC DNA]</scope>
    <source>
        <strain evidence="6 7">RW6</strain>
    </source>
</reference>
<dbReference type="EMBL" id="MVHF01000010">
    <property type="protein sequence ID" value="ORA35919.1"/>
    <property type="molecule type" value="Genomic_DNA"/>
</dbReference>
<keyword evidence="7" id="KW-1185">Reference proteome</keyword>
<evidence type="ECO:0000256" key="4">
    <source>
        <dbReference type="ARBA" id="ARBA00015601"/>
    </source>
</evidence>
<dbReference type="GO" id="GO:0018549">
    <property type="term" value="F:methanethiol oxidase activity"/>
    <property type="evidence" value="ECO:0007669"/>
    <property type="project" value="UniProtKB-EC"/>
</dbReference>
<evidence type="ECO:0000313" key="6">
    <source>
        <dbReference type="EMBL" id="ORA35919.1"/>
    </source>
</evidence>
<dbReference type="SUPFAM" id="SSF75011">
    <property type="entry name" value="3-carboxy-cis,cis-mucoante lactonizing enzyme"/>
    <property type="match status" value="1"/>
</dbReference>
<protein>
    <recommendedName>
        <fullName evidence="4">Methanethiol oxidase</fullName>
        <ecNumber evidence="3">1.8.3.4</ecNumber>
    </recommendedName>
</protein>
<name>A0A1X0B146_9MYCO</name>
<dbReference type="InterPro" id="IPR015943">
    <property type="entry name" value="WD40/YVTN_repeat-like_dom_sf"/>
</dbReference>
<organism evidence="6 7">
    <name type="scientific">Mycobacterium aquaticum</name>
    <dbReference type="NCBI Taxonomy" id="1927124"/>
    <lineage>
        <taxon>Bacteria</taxon>
        <taxon>Bacillati</taxon>
        <taxon>Actinomycetota</taxon>
        <taxon>Actinomycetes</taxon>
        <taxon>Mycobacteriales</taxon>
        <taxon>Mycobacteriaceae</taxon>
        <taxon>Mycobacterium</taxon>
    </lineage>
</organism>
<dbReference type="OrthoDB" id="9768634at2"/>